<proteinExistence type="predicted"/>
<dbReference type="AlphaFoldDB" id="A0A9D4H879"/>
<keyword evidence="3" id="KW-1185">Reference proteome</keyword>
<comment type="caution">
    <text evidence="2">The sequence shown here is derived from an EMBL/GenBank/DDBJ whole genome shotgun (WGS) entry which is preliminary data.</text>
</comment>
<evidence type="ECO:0000313" key="2">
    <source>
        <dbReference type="EMBL" id="KAH3831414.1"/>
    </source>
</evidence>
<name>A0A9D4H879_DREPO</name>
<dbReference type="EMBL" id="JAIWYP010000004">
    <property type="protein sequence ID" value="KAH3831414.1"/>
    <property type="molecule type" value="Genomic_DNA"/>
</dbReference>
<sequence>MSVQTLCEKFIREKRNFNANGHQKKYMFSVTCPFTDVEGLRFTSITNSPYDYLNYKPTLDHVFLDEPTLAAFERYVDLMFSVADEKIDMCYFKILKTLVPKHFATLTERIKKGRYMQSNPTLNYRLPICIIPVLELHGIEEFSKVYSVKSTCLSLERTQIRLKLNTYFRAVMTLLDCSENDIVEILVKKGVLPSKNFQLVSTQKELTIGLKIVRSCGEIYEALQTGIEMREMNANVYSLQPKYGYPNTNLCQALEVLFVMHPLYIKQWKSLQIETELIDGGKGRLTNAIPNRKRKFAEHSKDQSSLPKKMLCKTQEQTWNDLPCSDKKACSEQNEIISMPVDLAVVKEEIVETFTPEQEVQENPMPVSDMLPEEDPSDRGEFVTVSPFNPRAYKTCSFDENAAASITSPKTCFVVNEDGQCLPAVLQTEEELQNAFDYLINRTHDPKVNAISQNLMFKIDSLNETLELNDYAIVYSRVSYDENNTCLYIDVNEKSISYEDCTTKRTLCQIRIPGMGLDSPSDDDSKINSFWVLFIALTFVVVSLVIVIVIAYVLQGFQSRRLQTTTTVQITSA</sequence>
<gene>
    <name evidence="2" type="ORF">DPMN_104681</name>
</gene>
<evidence type="ECO:0000313" key="3">
    <source>
        <dbReference type="Proteomes" id="UP000828390"/>
    </source>
</evidence>
<dbReference type="Proteomes" id="UP000828390">
    <property type="component" value="Unassembled WGS sequence"/>
</dbReference>
<reference evidence="2" key="2">
    <citation type="submission" date="2020-11" db="EMBL/GenBank/DDBJ databases">
        <authorList>
            <person name="McCartney M.A."/>
            <person name="Auch B."/>
            <person name="Kono T."/>
            <person name="Mallez S."/>
            <person name="Becker A."/>
            <person name="Gohl D.M."/>
            <person name="Silverstein K.A.T."/>
            <person name="Koren S."/>
            <person name="Bechman K.B."/>
            <person name="Herman A."/>
            <person name="Abrahante J.E."/>
            <person name="Garbe J."/>
        </authorList>
    </citation>
    <scope>NUCLEOTIDE SEQUENCE</scope>
    <source>
        <strain evidence="2">Duluth1</strain>
        <tissue evidence="2">Whole animal</tissue>
    </source>
</reference>
<protein>
    <submittedName>
        <fullName evidence="2">Uncharacterized protein</fullName>
    </submittedName>
</protein>
<organism evidence="2 3">
    <name type="scientific">Dreissena polymorpha</name>
    <name type="common">Zebra mussel</name>
    <name type="synonym">Mytilus polymorpha</name>
    <dbReference type="NCBI Taxonomy" id="45954"/>
    <lineage>
        <taxon>Eukaryota</taxon>
        <taxon>Metazoa</taxon>
        <taxon>Spiralia</taxon>
        <taxon>Lophotrochozoa</taxon>
        <taxon>Mollusca</taxon>
        <taxon>Bivalvia</taxon>
        <taxon>Autobranchia</taxon>
        <taxon>Heteroconchia</taxon>
        <taxon>Euheterodonta</taxon>
        <taxon>Imparidentia</taxon>
        <taxon>Neoheterodontei</taxon>
        <taxon>Myida</taxon>
        <taxon>Dreissenoidea</taxon>
        <taxon>Dreissenidae</taxon>
        <taxon>Dreissena</taxon>
    </lineage>
</organism>
<reference evidence="2" key="1">
    <citation type="journal article" date="2019" name="bioRxiv">
        <title>The Genome of the Zebra Mussel, Dreissena polymorpha: A Resource for Invasive Species Research.</title>
        <authorList>
            <person name="McCartney M.A."/>
            <person name="Auch B."/>
            <person name="Kono T."/>
            <person name="Mallez S."/>
            <person name="Zhang Y."/>
            <person name="Obille A."/>
            <person name="Becker A."/>
            <person name="Abrahante J.E."/>
            <person name="Garbe J."/>
            <person name="Badalamenti J.P."/>
            <person name="Herman A."/>
            <person name="Mangelson H."/>
            <person name="Liachko I."/>
            <person name="Sullivan S."/>
            <person name="Sone E.D."/>
            <person name="Koren S."/>
            <person name="Silverstein K.A.T."/>
            <person name="Beckman K.B."/>
            <person name="Gohl D.M."/>
        </authorList>
    </citation>
    <scope>NUCLEOTIDE SEQUENCE</scope>
    <source>
        <strain evidence="2">Duluth1</strain>
        <tissue evidence="2">Whole animal</tissue>
    </source>
</reference>
<feature type="transmembrane region" description="Helical" evidence="1">
    <location>
        <begin position="530"/>
        <end position="554"/>
    </location>
</feature>
<evidence type="ECO:0000256" key="1">
    <source>
        <dbReference type="SAM" id="Phobius"/>
    </source>
</evidence>
<keyword evidence="1" id="KW-0812">Transmembrane</keyword>
<accession>A0A9D4H879</accession>
<keyword evidence="1" id="KW-0472">Membrane</keyword>
<keyword evidence="1" id="KW-1133">Transmembrane helix</keyword>